<evidence type="ECO:0000313" key="1">
    <source>
        <dbReference type="EMBL" id="MCW8108080.1"/>
    </source>
</evidence>
<dbReference type="Proteomes" id="UP001142810">
    <property type="component" value="Unassembled WGS sequence"/>
</dbReference>
<accession>A0ABT3P5P8</accession>
<comment type="caution">
    <text evidence="1">The sequence shown here is derived from an EMBL/GenBank/DDBJ whole genome shotgun (WGS) entry which is preliminary data.</text>
</comment>
<gene>
    <name evidence="1" type="ORF">OPS25_06180</name>
</gene>
<proteinExistence type="predicted"/>
<name>A0ABT3P5P8_9ALTE</name>
<organism evidence="1 2">
    <name type="scientific">Alteromonas aquimaris</name>
    <dbReference type="NCBI Taxonomy" id="2998417"/>
    <lineage>
        <taxon>Bacteria</taxon>
        <taxon>Pseudomonadati</taxon>
        <taxon>Pseudomonadota</taxon>
        <taxon>Gammaproteobacteria</taxon>
        <taxon>Alteromonadales</taxon>
        <taxon>Alteromonadaceae</taxon>
        <taxon>Alteromonas/Salinimonas group</taxon>
        <taxon>Alteromonas</taxon>
    </lineage>
</organism>
<protein>
    <submittedName>
        <fullName evidence="1">Uncharacterized protein</fullName>
    </submittedName>
</protein>
<keyword evidence="2" id="KW-1185">Reference proteome</keyword>
<evidence type="ECO:0000313" key="2">
    <source>
        <dbReference type="Proteomes" id="UP001142810"/>
    </source>
</evidence>
<dbReference type="EMBL" id="JAPFRD010000009">
    <property type="protein sequence ID" value="MCW8108080.1"/>
    <property type="molecule type" value="Genomic_DNA"/>
</dbReference>
<dbReference type="RefSeq" id="WP_265616777.1">
    <property type="nucleotide sequence ID" value="NZ_JAPFRD010000009.1"/>
</dbReference>
<sequence>MRARKIKKNDWNEVRLWREELKDHDDYPVKASLEHSWEVLSNQVYTFNYDHTLHNVLDRESDERLAATPLDAFNYYIDSGFYPPPEILLWLTDCFMEYFKSGGSKSLEHIFFGREKPSVGNEAARRSSDQLYMTFSGIVGLEKLGAKNKGGKSPSQSELAEEFLNGRYPFGDKEFLEKLSGTDVETFLRNWRRWKKKADK</sequence>
<reference evidence="1" key="1">
    <citation type="submission" date="2022-11" db="EMBL/GenBank/DDBJ databases">
        <title>Alteromonas sp. nov., isolated from sea water of the Qingdao.</title>
        <authorList>
            <person name="Wang Q."/>
        </authorList>
    </citation>
    <scope>NUCLEOTIDE SEQUENCE</scope>
    <source>
        <strain evidence="1">ASW11-7</strain>
    </source>
</reference>